<reference evidence="1 2" key="1">
    <citation type="submission" date="2015-09" db="EMBL/GenBank/DDBJ databases">
        <title>Genome announcement of multiple Pseudomonas syringae strains.</title>
        <authorList>
            <person name="Thakur S."/>
            <person name="Wang P.W."/>
            <person name="Gong Y."/>
            <person name="Weir B.S."/>
            <person name="Guttman D.S."/>
        </authorList>
    </citation>
    <scope>NUCLEOTIDE SEQUENCE [LARGE SCALE GENOMIC DNA]</scope>
    <source>
        <strain evidence="1 2">ICMP9757</strain>
    </source>
</reference>
<gene>
    <name evidence="1" type="ORF">ALO73_04689</name>
</gene>
<proteinExistence type="predicted"/>
<accession>A0A9X0GXX2</accession>
<name>A0A9X0GXX2_PSESX</name>
<organism evidence="1 2">
    <name type="scientific">Pseudomonas syringae pv. daphniphylli</name>
    <dbReference type="NCBI Taxonomy" id="264455"/>
    <lineage>
        <taxon>Bacteria</taxon>
        <taxon>Pseudomonadati</taxon>
        <taxon>Pseudomonadota</taxon>
        <taxon>Gammaproteobacteria</taxon>
        <taxon>Pseudomonadales</taxon>
        <taxon>Pseudomonadaceae</taxon>
        <taxon>Pseudomonas</taxon>
        <taxon>Pseudomonas syringae</taxon>
    </lineage>
</organism>
<comment type="caution">
    <text evidence="1">The sequence shown here is derived from an EMBL/GenBank/DDBJ whole genome shotgun (WGS) entry which is preliminary data.</text>
</comment>
<sequence>MIWVPEDLDYPIEAPLSFTGTFSSAVRQICPLYDNSKRSFVVDGNEGNGRQVLHV</sequence>
<evidence type="ECO:0000313" key="2">
    <source>
        <dbReference type="Proteomes" id="UP000050345"/>
    </source>
</evidence>
<evidence type="ECO:0000313" key="1">
    <source>
        <dbReference type="EMBL" id="KPX04068.1"/>
    </source>
</evidence>
<dbReference type="EMBL" id="LJQF01000474">
    <property type="protein sequence ID" value="KPX04068.1"/>
    <property type="molecule type" value="Genomic_DNA"/>
</dbReference>
<dbReference type="AlphaFoldDB" id="A0A9X0GXX2"/>
<dbReference type="RefSeq" id="WP_148668976.1">
    <property type="nucleotide sequence ID" value="NZ_JYHD01000237.1"/>
</dbReference>
<dbReference type="Proteomes" id="UP000050345">
    <property type="component" value="Unassembled WGS sequence"/>
</dbReference>
<protein>
    <submittedName>
        <fullName evidence="1">Uncharacterized protein</fullName>
    </submittedName>
</protein>